<dbReference type="Gene3D" id="1.25.40.10">
    <property type="entry name" value="Tetratricopeptide repeat domain"/>
    <property type="match status" value="4"/>
</dbReference>
<dbReference type="InterPro" id="IPR019734">
    <property type="entry name" value="TPR_rpt"/>
</dbReference>
<feature type="compositionally biased region" description="Low complexity" evidence="2">
    <location>
        <begin position="441"/>
        <end position="464"/>
    </location>
</feature>
<dbReference type="PANTHER" id="PTHR44216">
    <property type="entry name" value="PROTEIN O-MANNOSYL-TRANSFERASE TMTC2"/>
    <property type="match status" value="1"/>
</dbReference>
<proteinExistence type="predicted"/>
<feature type="region of interest" description="Disordered" evidence="2">
    <location>
        <begin position="402"/>
        <end position="492"/>
    </location>
</feature>
<sequence length="492" mass="53078">MHPCDSAGRTTFMAFRRTLAAATLALTAACATTSQVKPTQVVSEAPTQAPVPEQQQQPAAPEPPSKKDDRARELFAEAVAAFDAGDYAKAEKGFREVLEKAPQSLNSQFNLGVIAERQGRLEDAQAAYEKVRFLEPGHVPTLLNLGRLYRMQEKYAEAIALYEAGLKAPGREYDASLLNNLTVAYRLAGQHEKAEATARRVLARKPDDAEAYKNLALVYYDQGKFRLAELVLANARKLDEKDPGIYNNLGMIYLKLEDRARALAQFQKAVSLDERFAPGYLNLGAMALAWRDYAGAERSFAKAVELEPGSHEAWLYYAYALDGQKGRDAQKGLKAGEAFEKVLSLRADQPEALCGAGWAYAVERAGWDKAEGFLQKCKELGTTSAQDKQMIDAKLQGLAAMRKNAQPQPTPEEKEQNPAAVGGSGSLLDKVSEEAVPQEGVPPQDAVPAQDAASGAAPSGEASPTQEGAPAQEAAKESTPAAEPPAEAPQTE</sequence>
<name>A0ABY9XB74_9BACT</name>
<reference evidence="3 4" key="1">
    <citation type="submission" date="2019-08" db="EMBL/GenBank/DDBJ databases">
        <title>Archangium and Cystobacter genomes.</title>
        <authorList>
            <person name="Chen I.-C.K."/>
            <person name="Wielgoss S."/>
        </authorList>
    </citation>
    <scope>NUCLEOTIDE SEQUENCE [LARGE SCALE GENOMIC DNA]</scope>
    <source>
        <strain evidence="3 4">Cbm 6</strain>
    </source>
</reference>
<dbReference type="SMART" id="SM00028">
    <property type="entry name" value="TPR"/>
    <property type="match status" value="7"/>
</dbReference>
<feature type="repeat" description="TPR" evidence="1">
    <location>
        <begin position="243"/>
        <end position="276"/>
    </location>
</feature>
<protein>
    <submittedName>
        <fullName evidence="3">Tetratricopeptide repeat protein</fullName>
    </submittedName>
</protein>
<dbReference type="Proteomes" id="UP001611383">
    <property type="component" value="Chromosome"/>
</dbReference>
<evidence type="ECO:0000256" key="2">
    <source>
        <dbReference type="SAM" id="MobiDB-lite"/>
    </source>
</evidence>
<feature type="compositionally biased region" description="Pro residues" evidence="2">
    <location>
        <begin position="482"/>
        <end position="492"/>
    </location>
</feature>
<feature type="repeat" description="TPR" evidence="1">
    <location>
        <begin position="277"/>
        <end position="310"/>
    </location>
</feature>
<evidence type="ECO:0000313" key="3">
    <source>
        <dbReference type="EMBL" id="WNG52657.1"/>
    </source>
</evidence>
<feature type="region of interest" description="Disordered" evidence="2">
    <location>
        <begin position="41"/>
        <end position="69"/>
    </location>
</feature>
<dbReference type="InterPro" id="IPR052384">
    <property type="entry name" value="TMTC_O-mannosyltransferase"/>
</dbReference>
<keyword evidence="1" id="KW-0802">TPR repeat</keyword>
<dbReference type="PANTHER" id="PTHR44216:SF3">
    <property type="entry name" value="PROTEIN O-MANNOSYL-TRANSFERASE TMTC2"/>
    <property type="match status" value="1"/>
</dbReference>
<dbReference type="InterPro" id="IPR011990">
    <property type="entry name" value="TPR-like_helical_dom_sf"/>
</dbReference>
<feature type="repeat" description="TPR" evidence="1">
    <location>
        <begin position="209"/>
        <end position="242"/>
    </location>
</feature>
<keyword evidence="4" id="KW-1185">Reference proteome</keyword>
<dbReference type="EMBL" id="CP043494">
    <property type="protein sequence ID" value="WNG52657.1"/>
    <property type="molecule type" value="Genomic_DNA"/>
</dbReference>
<feature type="repeat" description="TPR" evidence="1">
    <location>
        <begin position="105"/>
        <end position="138"/>
    </location>
</feature>
<dbReference type="SUPFAM" id="SSF48452">
    <property type="entry name" value="TPR-like"/>
    <property type="match status" value="1"/>
</dbReference>
<dbReference type="PROSITE" id="PS50005">
    <property type="entry name" value="TPR"/>
    <property type="match status" value="4"/>
</dbReference>
<evidence type="ECO:0000256" key="1">
    <source>
        <dbReference type="PROSITE-ProRule" id="PRU00339"/>
    </source>
</evidence>
<accession>A0ABY9XB74</accession>
<feature type="compositionally biased region" description="Low complexity" evidence="2">
    <location>
        <begin position="44"/>
        <end position="59"/>
    </location>
</feature>
<dbReference type="Pfam" id="PF13432">
    <property type="entry name" value="TPR_16"/>
    <property type="match status" value="3"/>
</dbReference>
<evidence type="ECO:0000313" key="4">
    <source>
        <dbReference type="Proteomes" id="UP001611383"/>
    </source>
</evidence>
<organism evidence="3 4">
    <name type="scientific">Archangium minus</name>
    <dbReference type="NCBI Taxonomy" id="83450"/>
    <lineage>
        <taxon>Bacteria</taxon>
        <taxon>Pseudomonadati</taxon>
        <taxon>Myxococcota</taxon>
        <taxon>Myxococcia</taxon>
        <taxon>Myxococcales</taxon>
        <taxon>Cystobacterineae</taxon>
        <taxon>Archangiaceae</taxon>
        <taxon>Archangium</taxon>
    </lineage>
</organism>
<gene>
    <name evidence="3" type="ORF">F0U60_29910</name>
</gene>